<dbReference type="PROSITE" id="PS50994">
    <property type="entry name" value="INTEGRASE"/>
    <property type="match status" value="1"/>
</dbReference>
<dbReference type="InterPro" id="IPR001584">
    <property type="entry name" value="Integrase_cat-core"/>
</dbReference>
<dbReference type="InterPro" id="IPR050951">
    <property type="entry name" value="Retrovirus_Pol_polyprotein"/>
</dbReference>
<proteinExistence type="predicted"/>
<evidence type="ECO:0000259" key="1">
    <source>
        <dbReference type="PROSITE" id="PS50994"/>
    </source>
</evidence>
<sequence length="347" mass="39826">MKVEKDYLIGAPVILETDCLPVLGMVINCNTPDIAMLRWIAYIKSLNPEFKHIAGKDNPVADMLSRARYEDEEELMEDDEDVGATVFCRAQQGEKEYPKPFTEELYDSEWLDIGYYLSTMSRQQGWSDAEFKQTRRKAYNFLLHDGFLWKRAKRFGDVPKRVICEEKTQVQLIREFHDNLWAGHKDLVTMPTGMWQMRYLILAREDLSNQVEGRALRTKSTEAVCRFLLEDVVCRYGCVGKITTDRGELDTHEARRFFEKCGVKLALTTAYNPEGNAKSERGHPPIVKAIVKACGWKAKEWPRLLQFALWADRCTHSSVTGRANARAETNNAHRGAYTHLGCFALEG</sequence>
<organism evidence="2 3">
    <name type="scientific">Riccia sorocarpa</name>
    <dbReference type="NCBI Taxonomy" id="122646"/>
    <lineage>
        <taxon>Eukaryota</taxon>
        <taxon>Viridiplantae</taxon>
        <taxon>Streptophyta</taxon>
        <taxon>Embryophyta</taxon>
        <taxon>Marchantiophyta</taxon>
        <taxon>Marchantiopsida</taxon>
        <taxon>Marchantiidae</taxon>
        <taxon>Marchantiales</taxon>
        <taxon>Ricciaceae</taxon>
        <taxon>Riccia</taxon>
    </lineage>
</organism>
<dbReference type="SUPFAM" id="SSF53098">
    <property type="entry name" value="Ribonuclease H-like"/>
    <property type="match status" value="1"/>
</dbReference>
<dbReference type="EMBL" id="JBJQOH010000004">
    <property type="protein sequence ID" value="KAL3688564.1"/>
    <property type="molecule type" value="Genomic_DNA"/>
</dbReference>
<dbReference type="Proteomes" id="UP001633002">
    <property type="component" value="Unassembled WGS sequence"/>
</dbReference>
<dbReference type="Gene3D" id="3.30.420.10">
    <property type="entry name" value="Ribonuclease H-like superfamily/Ribonuclease H"/>
    <property type="match status" value="1"/>
</dbReference>
<name>A0ABD3HGT5_9MARC</name>
<accession>A0ABD3HGT5</accession>
<evidence type="ECO:0000313" key="3">
    <source>
        <dbReference type="Proteomes" id="UP001633002"/>
    </source>
</evidence>
<dbReference type="AlphaFoldDB" id="A0ABD3HGT5"/>
<evidence type="ECO:0000313" key="2">
    <source>
        <dbReference type="EMBL" id="KAL3688564.1"/>
    </source>
</evidence>
<dbReference type="PANTHER" id="PTHR37984">
    <property type="entry name" value="PROTEIN CBG26694"/>
    <property type="match status" value="1"/>
</dbReference>
<feature type="domain" description="Integrase catalytic" evidence="1">
    <location>
        <begin position="173"/>
        <end position="292"/>
    </location>
</feature>
<gene>
    <name evidence="2" type="ORF">R1sor_014873</name>
</gene>
<dbReference type="InterPro" id="IPR012337">
    <property type="entry name" value="RNaseH-like_sf"/>
</dbReference>
<comment type="caution">
    <text evidence="2">The sequence shown here is derived from an EMBL/GenBank/DDBJ whole genome shotgun (WGS) entry which is preliminary data.</text>
</comment>
<keyword evidence="3" id="KW-1185">Reference proteome</keyword>
<dbReference type="InterPro" id="IPR036397">
    <property type="entry name" value="RNaseH_sf"/>
</dbReference>
<protein>
    <recommendedName>
        <fullName evidence="1">Integrase catalytic domain-containing protein</fullName>
    </recommendedName>
</protein>
<dbReference type="PANTHER" id="PTHR37984:SF5">
    <property type="entry name" value="PROTEIN NYNRIN-LIKE"/>
    <property type="match status" value="1"/>
</dbReference>
<reference evidence="2 3" key="1">
    <citation type="submission" date="2024-09" db="EMBL/GenBank/DDBJ databases">
        <title>Chromosome-scale assembly of Riccia sorocarpa.</title>
        <authorList>
            <person name="Paukszto L."/>
        </authorList>
    </citation>
    <scope>NUCLEOTIDE SEQUENCE [LARGE SCALE GENOMIC DNA]</scope>
    <source>
        <strain evidence="2">LP-2024</strain>
        <tissue evidence="2">Aerial parts of the thallus</tissue>
    </source>
</reference>